<reference evidence="1" key="2">
    <citation type="submission" date="2022-01" db="EMBL/GenBank/DDBJ databases">
        <authorList>
            <person name="Yamashiro T."/>
            <person name="Shiraishi A."/>
            <person name="Satake H."/>
            <person name="Nakayama K."/>
        </authorList>
    </citation>
    <scope>NUCLEOTIDE SEQUENCE</scope>
</reference>
<comment type="caution">
    <text evidence="1">The sequence shown here is derived from an EMBL/GenBank/DDBJ whole genome shotgun (WGS) entry which is preliminary data.</text>
</comment>
<accession>A0ABQ5HFZ1</accession>
<organism evidence="1 2">
    <name type="scientific">Tanacetum coccineum</name>
    <dbReference type="NCBI Taxonomy" id="301880"/>
    <lineage>
        <taxon>Eukaryota</taxon>
        <taxon>Viridiplantae</taxon>
        <taxon>Streptophyta</taxon>
        <taxon>Embryophyta</taxon>
        <taxon>Tracheophyta</taxon>
        <taxon>Spermatophyta</taxon>
        <taxon>Magnoliopsida</taxon>
        <taxon>eudicotyledons</taxon>
        <taxon>Gunneridae</taxon>
        <taxon>Pentapetalae</taxon>
        <taxon>asterids</taxon>
        <taxon>campanulids</taxon>
        <taxon>Asterales</taxon>
        <taxon>Asteraceae</taxon>
        <taxon>Asteroideae</taxon>
        <taxon>Anthemideae</taxon>
        <taxon>Anthemidinae</taxon>
        <taxon>Tanacetum</taxon>
    </lineage>
</organism>
<evidence type="ECO:0000313" key="1">
    <source>
        <dbReference type="EMBL" id="GJT86810.1"/>
    </source>
</evidence>
<proteinExistence type="predicted"/>
<keyword evidence="2" id="KW-1185">Reference proteome</keyword>
<evidence type="ECO:0000313" key="2">
    <source>
        <dbReference type="Proteomes" id="UP001151760"/>
    </source>
</evidence>
<sequence length="254" mass="28017">MIITASVNPEGQQQSSSMSYGFVSNMLNPSPDTGIDSIFNLNTESTSLVDVLVTAIVEPPLLSVINTPPPPTPLITHLQQTPAPTPTTVPSSSIQDLPNFGSLFGFDHRLKTLETNFSEFKQTNQFATTVSSIPGIIDLYLANRMNDAVKIAVQLQSKRLREKAQAKNQDFINKIDDANDQIEAEVLIRLSNESKTSYAVAANLSELELKKILIDKMESNKSIHRSDEQKNLYKALVDGYESDKLIIDTYGDTI</sequence>
<gene>
    <name evidence="1" type="ORF">Tco_1068527</name>
</gene>
<dbReference type="Proteomes" id="UP001151760">
    <property type="component" value="Unassembled WGS sequence"/>
</dbReference>
<name>A0ABQ5HFZ1_9ASTR</name>
<reference evidence="1" key="1">
    <citation type="journal article" date="2022" name="Int. J. Mol. Sci.">
        <title>Draft Genome of Tanacetum Coccineum: Genomic Comparison of Closely Related Tanacetum-Family Plants.</title>
        <authorList>
            <person name="Yamashiro T."/>
            <person name="Shiraishi A."/>
            <person name="Nakayama K."/>
            <person name="Satake H."/>
        </authorList>
    </citation>
    <scope>NUCLEOTIDE SEQUENCE</scope>
</reference>
<dbReference type="EMBL" id="BQNB010019582">
    <property type="protein sequence ID" value="GJT86810.1"/>
    <property type="molecule type" value="Genomic_DNA"/>
</dbReference>
<protein>
    <submittedName>
        <fullName evidence="1">Uncharacterized protein</fullName>
    </submittedName>
</protein>